<sequence>MARPKRVTLKQVAEHAQVSPMTVSNFVNGRFNLMTPEMRQKVEHSVKELNYRRNHGAHMLRTSKLWSIGIIVVDASDHYLSDGYTTQIIAGISNTLNDGGFSAILQGVKPDAFDTSAMLRNVQTDGLCVLLSGSDAQRAHQFNLIREFQQPTVLFLEAPDTPSDQICAVMQDDYAAARALTRRVLRRQPRSVLIMTAGENEWAAVNLRVAGMRDEIARTGSVERLDLVPSGNGRQRDVVAALNVHTAQHGYPDAIMCINDEIALGALKALQQAGVDVPGQTCVTGFNAFGLHEIAAQTVTTMQSPAYEMGCVGARELLQALDNGSFAQNSITLPAELIEGDTT</sequence>
<dbReference type="OrthoDB" id="9772505at2"/>
<dbReference type="PANTHER" id="PTHR30146">
    <property type="entry name" value="LACI-RELATED TRANSCRIPTIONAL REPRESSOR"/>
    <property type="match status" value="1"/>
</dbReference>
<dbReference type="GO" id="GO:0003700">
    <property type="term" value="F:DNA-binding transcription factor activity"/>
    <property type="evidence" value="ECO:0007669"/>
    <property type="project" value="TreeGrafter"/>
</dbReference>
<dbReference type="RefSeq" id="WP_085805570.1">
    <property type="nucleotide sequence ID" value="NZ_FWFX01000005.1"/>
</dbReference>
<organism evidence="5 6">
    <name type="scientific">Roseovarius albus</name>
    <dbReference type="NCBI Taxonomy" id="1247867"/>
    <lineage>
        <taxon>Bacteria</taxon>
        <taxon>Pseudomonadati</taxon>
        <taxon>Pseudomonadota</taxon>
        <taxon>Alphaproteobacteria</taxon>
        <taxon>Rhodobacterales</taxon>
        <taxon>Roseobacteraceae</taxon>
        <taxon>Roseovarius</taxon>
    </lineage>
</organism>
<evidence type="ECO:0000313" key="6">
    <source>
        <dbReference type="Proteomes" id="UP000193061"/>
    </source>
</evidence>
<dbReference type="GO" id="GO:0000976">
    <property type="term" value="F:transcription cis-regulatory region binding"/>
    <property type="evidence" value="ECO:0007669"/>
    <property type="project" value="TreeGrafter"/>
</dbReference>
<dbReference type="Gene3D" id="3.40.50.2300">
    <property type="match status" value="2"/>
</dbReference>
<dbReference type="PROSITE" id="PS50932">
    <property type="entry name" value="HTH_LACI_2"/>
    <property type="match status" value="1"/>
</dbReference>
<dbReference type="AlphaFoldDB" id="A0A1X6Z7D3"/>
<keyword evidence="3" id="KW-0804">Transcription</keyword>
<evidence type="ECO:0000259" key="4">
    <source>
        <dbReference type="PROSITE" id="PS50932"/>
    </source>
</evidence>
<reference evidence="5 6" key="1">
    <citation type="submission" date="2017-03" db="EMBL/GenBank/DDBJ databases">
        <authorList>
            <person name="Afonso C.L."/>
            <person name="Miller P.J."/>
            <person name="Scott M.A."/>
            <person name="Spackman E."/>
            <person name="Goraichik I."/>
            <person name="Dimitrov K.M."/>
            <person name="Suarez D.L."/>
            <person name="Swayne D.E."/>
        </authorList>
    </citation>
    <scope>NUCLEOTIDE SEQUENCE [LARGE SCALE GENOMIC DNA]</scope>
    <source>
        <strain evidence="5 6">CECT 7450</strain>
    </source>
</reference>
<evidence type="ECO:0000256" key="2">
    <source>
        <dbReference type="ARBA" id="ARBA00023125"/>
    </source>
</evidence>
<dbReference type="SMART" id="SM00354">
    <property type="entry name" value="HTH_LACI"/>
    <property type="match status" value="1"/>
</dbReference>
<keyword evidence="2" id="KW-0238">DNA-binding</keyword>
<dbReference type="InterPro" id="IPR001761">
    <property type="entry name" value="Peripla_BP/Lac1_sug-bd_dom"/>
</dbReference>
<dbReference type="InterPro" id="IPR000843">
    <property type="entry name" value="HTH_LacI"/>
</dbReference>
<evidence type="ECO:0000313" key="5">
    <source>
        <dbReference type="EMBL" id="SLN42262.1"/>
    </source>
</evidence>
<keyword evidence="6" id="KW-1185">Reference proteome</keyword>
<dbReference type="SUPFAM" id="SSF53822">
    <property type="entry name" value="Periplasmic binding protein-like I"/>
    <property type="match status" value="1"/>
</dbReference>
<dbReference type="Proteomes" id="UP000193061">
    <property type="component" value="Unassembled WGS sequence"/>
</dbReference>
<dbReference type="Pfam" id="PF00356">
    <property type="entry name" value="LacI"/>
    <property type="match status" value="1"/>
</dbReference>
<keyword evidence="1" id="KW-0805">Transcription regulation</keyword>
<accession>A0A1X6Z7D3</accession>
<protein>
    <submittedName>
        <fullName evidence="5">Catabolite control protein A</fullName>
    </submittedName>
</protein>
<evidence type="ECO:0000256" key="3">
    <source>
        <dbReference type="ARBA" id="ARBA00023163"/>
    </source>
</evidence>
<dbReference type="SUPFAM" id="SSF47413">
    <property type="entry name" value="lambda repressor-like DNA-binding domains"/>
    <property type="match status" value="1"/>
</dbReference>
<dbReference type="InterPro" id="IPR010982">
    <property type="entry name" value="Lambda_DNA-bd_dom_sf"/>
</dbReference>
<dbReference type="Pfam" id="PF00532">
    <property type="entry name" value="Peripla_BP_1"/>
    <property type="match status" value="1"/>
</dbReference>
<dbReference type="Gene3D" id="1.10.260.40">
    <property type="entry name" value="lambda repressor-like DNA-binding domains"/>
    <property type="match status" value="1"/>
</dbReference>
<feature type="domain" description="HTH lacI-type" evidence="4">
    <location>
        <begin position="7"/>
        <end position="62"/>
    </location>
</feature>
<dbReference type="InterPro" id="IPR028082">
    <property type="entry name" value="Peripla_BP_I"/>
</dbReference>
<dbReference type="EMBL" id="FWFX01000005">
    <property type="protein sequence ID" value="SLN42262.1"/>
    <property type="molecule type" value="Genomic_DNA"/>
</dbReference>
<name>A0A1X6Z7D3_9RHOB</name>
<dbReference type="CDD" id="cd01392">
    <property type="entry name" value="HTH_LacI"/>
    <property type="match status" value="1"/>
</dbReference>
<proteinExistence type="predicted"/>
<gene>
    <name evidence="5" type="primary">ccpA_2</name>
    <name evidence="5" type="ORF">ROA7450_02056</name>
</gene>
<dbReference type="PANTHER" id="PTHR30146:SF109">
    <property type="entry name" value="HTH-TYPE TRANSCRIPTIONAL REGULATOR GALS"/>
    <property type="match status" value="1"/>
</dbReference>
<evidence type="ECO:0000256" key="1">
    <source>
        <dbReference type="ARBA" id="ARBA00023015"/>
    </source>
</evidence>
<dbReference type="CDD" id="cd06267">
    <property type="entry name" value="PBP1_LacI_sugar_binding-like"/>
    <property type="match status" value="1"/>
</dbReference>